<dbReference type="SUPFAM" id="SSF50978">
    <property type="entry name" value="WD40 repeat-like"/>
    <property type="match status" value="1"/>
</dbReference>
<evidence type="ECO:0000313" key="1">
    <source>
        <dbReference type="EMBL" id="KAK2157785.1"/>
    </source>
</evidence>
<proteinExistence type="predicted"/>
<sequence length="487" mass="54606">MASRWEYSGILYMRETPGTQGSERATHKFAATTIHCKLLPPAELTGATGSLQQCIKAVDSNCDVIGTGAHHMITGAHLDQRHLAWKMEHEELVKYLPDDVTKPISQPNYHFMQPGRLLPQGLSSTSSGQPGVIVVWWQQCTVLMLYSLNKQAKELERKPDMVIPVSSYIVSSDVSHDGSKLAIALDDNNIMLWDVYLGIPKGVKHIADEGCVQKVTILDPTICPQDNTEYPPYPVTTNYYVMVTMDTGQLYLVNSGHMMDQPVEIDLCIVKEDEVPTLCQMVDGLPNLVSVLIQNCLNVRNVPEETVVGVHSHRTVLTCRKNGQIFLHDLRHGNQLCEIALPPEYELVSPWQPVFCLGSKGRMVYIKGQRKPSHEADAGEGEDDEVTLADTCLFMLELYTFLALDKYVSHEEHSIPFVVHSTVTDRVNALLKERISQQGIRVSRMQSRWTTFKQEINNILKIQEDAKKSNALSKPPMKEIPIMTGAF</sequence>
<reference evidence="1" key="1">
    <citation type="journal article" date="2023" name="Mol. Biol. Evol.">
        <title>Third-Generation Sequencing Reveals the Adaptive Role of the Epigenome in Three Deep-Sea Polychaetes.</title>
        <authorList>
            <person name="Perez M."/>
            <person name="Aroh O."/>
            <person name="Sun Y."/>
            <person name="Lan Y."/>
            <person name="Juniper S.K."/>
            <person name="Young C.R."/>
            <person name="Angers B."/>
            <person name="Qian P.Y."/>
        </authorList>
    </citation>
    <scope>NUCLEOTIDE SEQUENCE</scope>
    <source>
        <strain evidence="1">P08H-3</strain>
    </source>
</reference>
<dbReference type="InterPro" id="IPR015943">
    <property type="entry name" value="WD40/YVTN_repeat-like_dom_sf"/>
</dbReference>
<dbReference type="Proteomes" id="UP001208570">
    <property type="component" value="Unassembled WGS sequence"/>
</dbReference>
<dbReference type="InterPro" id="IPR049547">
    <property type="entry name" value="WDR93_beta-prop"/>
</dbReference>
<dbReference type="Gene3D" id="2.130.10.10">
    <property type="entry name" value="YVTN repeat-like/Quinoprotein amine dehydrogenase"/>
    <property type="match status" value="1"/>
</dbReference>
<gene>
    <name evidence="1" type="ORF">LSH36_184g01003</name>
</gene>
<protein>
    <submittedName>
        <fullName evidence="1">Uncharacterized protein</fullName>
    </submittedName>
</protein>
<dbReference type="Pfam" id="PF21030">
    <property type="entry name" value="WDR93"/>
    <property type="match status" value="1"/>
</dbReference>
<name>A0AAD9JT84_9ANNE</name>
<dbReference type="AlphaFoldDB" id="A0AAD9JT84"/>
<dbReference type="EMBL" id="JAODUP010000184">
    <property type="protein sequence ID" value="KAK2157785.1"/>
    <property type="molecule type" value="Genomic_DNA"/>
</dbReference>
<accession>A0AAD9JT84</accession>
<dbReference type="InterPro" id="IPR036322">
    <property type="entry name" value="WD40_repeat_dom_sf"/>
</dbReference>
<keyword evidence="2" id="KW-1185">Reference proteome</keyword>
<evidence type="ECO:0000313" key="2">
    <source>
        <dbReference type="Proteomes" id="UP001208570"/>
    </source>
</evidence>
<comment type="caution">
    <text evidence="1">The sequence shown here is derived from an EMBL/GenBank/DDBJ whole genome shotgun (WGS) entry which is preliminary data.</text>
</comment>
<organism evidence="1 2">
    <name type="scientific">Paralvinella palmiformis</name>
    <dbReference type="NCBI Taxonomy" id="53620"/>
    <lineage>
        <taxon>Eukaryota</taxon>
        <taxon>Metazoa</taxon>
        <taxon>Spiralia</taxon>
        <taxon>Lophotrochozoa</taxon>
        <taxon>Annelida</taxon>
        <taxon>Polychaeta</taxon>
        <taxon>Sedentaria</taxon>
        <taxon>Canalipalpata</taxon>
        <taxon>Terebellida</taxon>
        <taxon>Terebelliformia</taxon>
        <taxon>Alvinellidae</taxon>
        <taxon>Paralvinella</taxon>
    </lineage>
</organism>